<accession>A0A9Q1JDM4</accession>
<sequence length="68" mass="7836">MSMDRQTRRYRPRPSTPSPRNASYGCSRCYLDENSNKRAAFFSGVHCTQKVPVHLFSPFCALTIKRPI</sequence>
<evidence type="ECO:0000256" key="1">
    <source>
        <dbReference type="SAM" id="MobiDB-lite"/>
    </source>
</evidence>
<gene>
    <name evidence="2" type="ORF">SKAU_G00012220</name>
</gene>
<keyword evidence="3" id="KW-1185">Reference proteome</keyword>
<reference evidence="2" key="1">
    <citation type="journal article" date="2023" name="Science">
        <title>Genome structures resolve the early diversification of teleost fishes.</title>
        <authorList>
            <person name="Parey E."/>
            <person name="Louis A."/>
            <person name="Montfort J."/>
            <person name="Bouchez O."/>
            <person name="Roques C."/>
            <person name="Iampietro C."/>
            <person name="Lluch J."/>
            <person name="Castinel A."/>
            <person name="Donnadieu C."/>
            <person name="Desvignes T."/>
            <person name="Floi Bucao C."/>
            <person name="Jouanno E."/>
            <person name="Wen M."/>
            <person name="Mejri S."/>
            <person name="Dirks R."/>
            <person name="Jansen H."/>
            <person name="Henkel C."/>
            <person name="Chen W.J."/>
            <person name="Zahm M."/>
            <person name="Cabau C."/>
            <person name="Klopp C."/>
            <person name="Thompson A.W."/>
            <person name="Robinson-Rechavi M."/>
            <person name="Braasch I."/>
            <person name="Lecointre G."/>
            <person name="Bobe J."/>
            <person name="Postlethwait J.H."/>
            <person name="Berthelot C."/>
            <person name="Roest Crollius H."/>
            <person name="Guiguen Y."/>
        </authorList>
    </citation>
    <scope>NUCLEOTIDE SEQUENCE</scope>
    <source>
        <strain evidence="2">WJC10195</strain>
    </source>
</reference>
<name>A0A9Q1JDM4_SYNKA</name>
<evidence type="ECO:0000313" key="3">
    <source>
        <dbReference type="Proteomes" id="UP001152622"/>
    </source>
</evidence>
<dbReference type="AlphaFoldDB" id="A0A9Q1JDM4"/>
<protein>
    <submittedName>
        <fullName evidence="2">Uncharacterized protein</fullName>
    </submittedName>
</protein>
<comment type="caution">
    <text evidence="2">The sequence shown here is derived from an EMBL/GenBank/DDBJ whole genome shotgun (WGS) entry which is preliminary data.</text>
</comment>
<dbReference type="Proteomes" id="UP001152622">
    <property type="component" value="Chromosome 1"/>
</dbReference>
<proteinExistence type="predicted"/>
<feature type="region of interest" description="Disordered" evidence="1">
    <location>
        <begin position="1"/>
        <end position="24"/>
    </location>
</feature>
<evidence type="ECO:0000313" key="2">
    <source>
        <dbReference type="EMBL" id="KAJ8380444.1"/>
    </source>
</evidence>
<organism evidence="2 3">
    <name type="scientific">Synaphobranchus kaupii</name>
    <name type="common">Kaup's arrowtooth eel</name>
    <dbReference type="NCBI Taxonomy" id="118154"/>
    <lineage>
        <taxon>Eukaryota</taxon>
        <taxon>Metazoa</taxon>
        <taxon>Chordata</taxon>
        <taxon>Craniata</taxon>
        <taxon>Vertebrata</taxon>
        <taxon>Euteleostomi</taxon>
        <taxon>Actinopterygii</taxon>
        <taxon>Neopterygii</taxon>
        <taxon>Teleostei</taxon>
        <taxon>Anguilliformes</taxon>
        <taxon>Synaphobranchidae</taxon>
        <taxon>Synaphobranchus</taxon>
    </lineage>
</organism>
<dbReference type="EMBL" id="JAINUF010000001">
    <property type="protein sequence ID" value="KAJ8380444.1"/>
    <property type="molecule type" value="Genomic_DNA"/>
</dbReference>